<protein>
    <recommendedName>
        <fullName evidence="4">ABC-type quaternary amine transporter</fullName>
        <ecNumber evidence="4">7.6.2.9</ecNumber>
    </recommendedName>
</protein>
<evidence type="ECO:0000256" key="3">
    <source>
        <dbReference type="ARBA" id="ARBA00022840"/>
    </source>
</evidence>
<dbReference type="PANTHER" id="PTHR42781:SF4">
    <property type="entry name" value="SPERMIDINE_PUTRESCINE IMPORT ATP-BINDING PROTEIN POTA"/>
    <property type="match status" value="1"/>
</dbReference>
<keyword evidence="3 6" id="KW-0067">ATP-binding</keyword>
<evidence type="ECO:0000256" key="1">
    <source>
        <dbReference type="ARBA" id="ARBA00022448"/>
    </source>
</evidence>
<dbReference type="Gene3D" id="3.40.50.300">
    <property type="entry name" value="P-loop containing nucleotide triphosphate hydrolases"/>
    <property type="match status" value="1"/>
</dbReference>
<reference evidence="6 7" key="1">
    <citation type="submission" date="2014-01" db="EMBL/GenBank/DDBJ databases">
        <title>Plasmidome dynamics in the species complex Clostridium novyi sensu lato converts strains of independent lineages into distinctly different pathogens.</title>
        <authorList>
            <person name="Skarin H."/>
            <person name="Segerman B."/>
        </authorList>
    </citation>
    <scope>NUCLEOTIDE SEQUENCE [LARGE SCALE GENOMIC DNA]</scope>
    <source>
        <strain evidence="6 7">DC5</strain>
    </source>
</reference>
<accession>A0A0A0IEH3</accession>
<organism evidence="6 7">
    <name type="scientific">Clostridium botulinum C/D str. DC5</name>
    <dbReference type="NCBI Taxonomy" id="1443128"/>
    <lineage>
        <taxon>Bacteria</taxon>
        <taxon>Bacillati</taxon>
        <taxon>Bacillota</taxon>
        <taxon>Clostridia</taxon>
        <taxon>Eubacteriales</taxon>
        <taxon>Clostridiaceae</taxon>
        <taxon>Clostridium</taxon>
    </lineage>
</organism>
<dbReference type="GO" id="GO:0016887">
    <property type="term" value="F:ATP hydrolysis activity"/>
    <property type="evidence" value="ECO:0007669"/>
    <property type="project" value="InterPro"/>
</dbReference>
<keyword evidence="1" id="KW-0813">Transport</keyword>
<dbReference type="PANTHER" id="PTHR42781">
    <property type="entry name" value="SPERMIDINE/PUTRESCINE IMPORT ATP-BINDING PROTEIN POTA"/>
    <property type="match status" value="1"/>
</dbReference>
<dbReference type="InterPro" id="IPR027417">
    <property type="entry name" value="P-loop_NTPase"/>
</dbReference>
<evidence type="ECO:0000259" key="5">
    <source>
        <dbReference type="PROSITE" id="PS50893"/>
    </source>
</evidence>
<sequence length="245" mass="27919">MLKIQHLHKKLGNFKLIDINLEIAKGEYFVILGPTGTGKSIVLETLAGLYKPDEGKIYFNEVDLTNEYPENREIGFVYQDYVLFPHLSVKNNIIFGLKQKKIPKDEIQQKLDDILSMFKINHLINRKPLTLSGGEQQRVAIARALITSPKILLMDEPLSSLDPKTKEEFIYMLKSIHDKRKNTVIHVTHDFNEALALADRIAVMNKGAVVQVGTPEEIFKRPNCDFVANFTGLKKRFNDAIEVTI</sequence>
<proteinExistence type="predicted"/>
<evidence type="ECO:0000256" key="2">
    <source>
        <dbReference type="ARBA" id="ARBA00022741"/>
    </source>
</evidence>
<dbReference type="SUPFAM" id="SSF52540">
    <property type="entry name" value="P-loop containing nucleoside triphosphate hydrolases"/>
    <property type="match status" value="1"/>
</dbReference>
<dbReference type="PROSITE" id="PS00211">
    <property type="entry name" value="ABC_TRANSPORTER_1"/>
    <property type="match status" value="1"/>
</dbReference>
<dbReference type="InterPro" id="IPR050093">
    <property type="entry name" value="ABC_SmlMolc_Importer"/>
</dbReference>
<dbReference type="EMBL" id="JDRY01000043">
    <property type="protein sequence ID" value="KGM98913.1"/>
    <property type="molecule type" value="Genomic_DNA"/>
</dbReference>
<feature type="domain" description="ABC transporter" evidence="5">
    <location>
        <begin position="2"/>
        <end position="231"/>
    </location>
</feature>
<dbReference type="InterPro" id="IPR003593">
    <property type="entry name" value="AAA+_ATPase"/>
</dbReference>
<dbReference type="InterPro" id="IPR017871">
    <property type="entry name" value="ABC_transporter-like_CS"/>
</dbReference>
<dbReference type="SMART" id="SM00382">
    <property type="entry name" value="AAA"/>
    <property type="match status" value="1"/>
</dbReference>
<evidence type="ECO:0000313" key="7">
    <source>
        <dbReference type="Proteomes" id="UP000030014"/>
    </source>
</evidence>
<evidence type="ECO:0000313" key="6">
    <source>
        <dbReference type="EMBL" id="KGM98913.1"/>
    </source>
</evidence>
<comment type="caution">
    <text evidence="6">The sequence shown here is derived from an EMBL/GenBank/DDBJ whole genome shotgun (WGS) entry which is preliminary data.</text>
</comment>
<dbReference type="AlphaFoldDB" id="A0A0A0IEH3"/>
<gene>
    <name evidence="6" type="ORF">Z955_09890</name>
</gene>
<dbReference type="Proteomes" id="UP000030014">
    <property type="component" value="Unassembled WGS sequence"/>
</dbReference>
<dbReference type="EC" id="7.6.2.9" evidence="4"/>
<dbReference type="RefSeq" id="WP_039258751.1">
    <property type="nucleotide sequence ID" value="NZ_JDRY01000043.1"/>
</dbReference>
<dbReference type="PROSITE" id="PS50893">
    <property type="entry name" value="ABC_TRANSPORTER_2"/>
    <property type="match status" value="1"/>
</dbReference>
<name>A0A0A0IEH3_CLOBO</name>
<dbReference type="GO" id="GO:0005524">
    <property type="term" value="F:ATP binding"/>
    <property type="evidence" value="ECO:0007669"/>
    <property type="project" value="UniProtKB-KW"/>
</dbReference>
<dbReference type="GO" id="GO:0015418">
    <property type="term" value="F:ABC-type quaternary ammonium compound transporting activity"/>
    <property type="evidence" value="ECO:0007669"/>
    <property type="project" value="UniProtKB-EC"/>
</dbReference>
<dbReference type="InterPro" id="IPR003439">
    <property type="entry name" value="ABC_transporter-like_ATP-bd"/>
</dbReference>
<evidence type="ECO:0000256" key="4">
    <source>
        <dbReference type="ARBA" id="ARBA00066388"/>
    </source>
</evidence>
<keyword evidence="2" id="KW-0547">Nucleotide-binding</keyword>
<dbReference type="Pfam" id="PF00005">
    <property type="entry name" value="ABC_tran"/>
    <property type="match status" value="1"/>
</dbReference>
<dbReference type="FunFam" id="3.40.50.300:FF:000425">
    <property type="entry name" value="Probable ABC transporter, ATP-binding subunit"/>
    <property type="match status" value="1"/>
</dbReference>